<dbReference type="AlphaFoldDB" id="A0A1Z5K603"/>
<sequence>MMSIPNPISLQQLRDCYDALVASSNDLRSLRLVCSILMTVLGPSNAWNDRLQQTARRCHLIEKYLAENIDDDEDESFLLPIQVSVQTHDDATTTWAWSMEDDTNELVALSMDREELIREEATLWDMANTPIPVGESLGHSNRMIRKRKHDLIQEILSEWAL</sequence>
<accession>A0A1Z5K603</accession>
<reference evidence="1 2" key="1">
    <citation type="journal article" date="2015" name="Plant Cell">
        <title>Oil accumulation by the oleaginous diatom Fistulifera solaris as revealed by the genome and transcriptome.</title>
        <authorList>
            <person name="Tanaka T."/>
            <person name="Maeda Y."/>
            <person name="Veluchamy A."/>
            <person name="Tanaka M."/>
            <person name="Abida H."/>
            <person name="Marechal E."/>
            <person name="Bowler C."/>
            <person name="Muto M."/>
            <person name="Sunaga Y."/>
            <person name="Tanaka M."/>
            <person name="Yoshino T."/>
            <person name="Taniguchi T."/>
            <person name="Fukuda Y."/>
            <person name="Nemoto M."/>
            <person name="Matsumoto M."/>
            <person name="Wong P.S."/>
            <person name="Aburatani S."/>
            <person name="Fujibuchi W."/>
        </authorList>
    </citation>
    <scope>NUCLEOTIDE SEQUENCE [LARGE SCALE GENOMIC DNA]</scope>
    <source>
        <strain evidence="1 2">JPCC DA0580</strain>
    </source>
</reference>
<evidence type="ECO:0000313" key="2">
    <source>
        <dbReference type="Proteomes" id="UP000198406"/>
    </source>
</evidence>
<comment type="caution">
    <text evidence="1">The sequence shown here is derived from an EMBL/GenBank/DDBJ whole genome shotgun (WGS) entry which is preliminary data.</text>
</comment>
<evidence type="ECO:0000313" key="1">
    <source>
        <dbReference type="EMBL" id="GAX21667.1"/>
    </source>
</evidence>
<keyword evidence="2" id="KW-1185">Reference proteome</keyword>
<proteinExistence type="predicted"/>
<protein>
    <submittedName>
        <fullName evidence="1">Uncharacterized protein</fullName>
    </submittedName>
</protein>
<dbReference type="EMBL" id="BDSP01000170">
    <property type="protein sequence ID" value="GAX21667.1"/>
    <property type="molecule type" value="Genomic_DNA"/>
</dbReference>
<dbReference type="Proteomes" id="UP000198406">
    <property type="component" value="Unassembled WGS sequence"/>
</dbReference>
<organism evidence="1 2">
    <name type="scientific">Fistulifera solaris</name>
    <name type="common">Oleaginous diatom</name>
    <dbReference type="NCBI Taxonomy" id="1519565"/>
    <lineage>
        <taxon>Eukaryota</taxon>
        <taxon>Sar</taxon>
        <taxon>Stramenopiles</taxon>
        <taxon>Ochrophyta</taxon>
        <taxon>Bacillariophyta</taxon>
        <taxon>Bacillariophyceae</taxon>
        <taxon>Bacillariophycidae</taxon>
        <taxon>Naviculales</taxon>
        <taxon>Naviculaceae</taxon>
        <taxon>Fistulifera</taxon>
    </lineage>
</organism>
<gene>
    <name evidence="1" type="ORF">FisN_29Hh106</name>
</gene>
<dbReference type="InParanoid" id="A0A1Z5K603"/>
<name>A0A1Z5K603_FISSO</name>